<dbReference type="Gene3D" id="2.40.10.220">
    <property type="entry name" value="predicted glycosyltransferase like domains"/>
    <property type="match status" value="1"/>
</dbReference>
<evidence type="ECO:0000256" key="5">
    <source>
        <dbReference type="ARBA" id="ARBA00022777"/>
    </source>
</evidence>
<dbReference type="InterPro" id="IPR008271">
    <property type="entry name" value="Ser/Thr_kinase_AS"/>
</dbReference>
<gene>
    <name evidence="10" type="ORF">DB31_0143</name>
</gene>
<keyword evidence="11" id="KW-1185">Reference proteome</keyword>
<accession>A0A085WW19</accession>
<keyword evidence="3" id="KW-0808">Transferase</keyword>
<dbReference type="Pfam" id="PF00069">
    <property type="entry name" value="Pkinase"/>
    <property type="match status" value="1"/>
</dbReference>
<keyword evidence="6 7" id="KW-0067">ATP-binding</keyword>
<proteinExistence type="predicted"/>
<dbReference type="Proteomes" id="UP000028725">
    <property type="component" value="Unassembled WGS sequence"/>
</dbReference>
<protein>
    <recommendedName>
        <fullName evidence="1">non-specific serine/threonine protein kinase</fullName>
        <ecNumber evidence="1">2.7.11.1</ecNumber>
    </recommendedName>
</protein>
<dbReference type="EC" id="2.7.11.1" evidence="1"/>
<dbReference type="RefSeq" id="WP_052419609.1">
    <property type="nucleotide sequence ID" value="NZ_JMCB01000001.1"/>
</dbReference>
<dbReference type="EMBL" id="JMCB01000001">
    <property type="protein sequence ID" value="KFE71882.1"/>
    <property type="molecule type" value="Genomic_DNA"/>
</dbReference>
<dbReference type="InterPro" id="IPR009875">
    <property type="entry name" value="PilZ_domain"/>
</dbReference>
<keyword evidence="2" id="KW-0723">Serine/threonine-protein kinase</keyword>
<dbReference type="PANTHER" id="PTHR43289:SF6">
    <property type="entry name" value="SERINE_THREONINE-PROTEIN KINASE NEKL-3"/>
    <property type="match status" value="1"/>
</dbReference>
<feature type="domain" description="Protein kinase" evidence="9">
    <location>
        <begin position="53"/>
        <end position="319"/>
    </location>
</feature>
<dbReference type="OrthoDB" id="5524433at2"/>
<evidence type="ECO:0000256" key="2">
    <source>
        <dbReference type="ARBA" id="ARBA00022527"/>
    </source>
</evidence>
<evidence type="ECO:0000256" key="1">
    <source>
        <dbReference type="ARBA" id="ARBA00012513"/>
    </source>
</evidence>
<feature type="region of interest" description="Disordered" evidence="8">
    <location>
        <begin position="1"/>
        <end position="42"/>
    </location>
</feature>
<dbReference type="CDD" id="cd14014">
    <property type="entry name" value="STKc_PknB_like"/>
    <property type="match status" value="1"/>
</dbReference>
<dbReference type="PANTHER" id="PTHR43289">
    <property type="entry name" value="MITOGEN-ACTIVATED PROTEIN KINASE KINASE KINASE 20-RELATED"/>
    <property type="match status" value="1"/>
</dbReference>
<dbReference type="SMART" id="SM00220">
    <property type="entry name" value="S_TKc"/>
    <property type="match status" value="1"/>
</dbReference>
<dbReference type="STRING" id="394096.DB31_0143"/>
<dbReference type="GO" id="GO:0004674">
    <property type="term" value="F:protein serine/threonine kinase activity"/>
    <property type="evidence" value="ECO:0007669"/>
    <property type="project" value="UniProtKB-KW"/>
</dbReference>
<dbReference type="SUPFAM" id="SSF56112">
    <property type="entry name" value="Protein kinase-like (PK-like)"/>
    <property type="match status" value="1"/>
</dbReference>
<keyword evidence="5" id="KW-0418">Kinase</keyword>
<dbReference type="InterPro" id="IPR017441">
    <property type="entry name" value="Protein_kinase_ATP_BS"/>
</dbReference>
<feature type="region of interest" description="Disordered" evidence="8">
    <location>
        <begin position="651"/>
        <end position="678"/>
    </location>
</feature>
<evidence type="ECO:0000256" key="3">
    <source>
        <dbReference type="ARBA" id="ARBA00022679"/>
    </source>
</evidence>
<evidence type="ECO:0000313" key="11">
    <source>
        <dbReference type="Proteomes" id="UP000028725"/>
    </source>
</evidence>
<dbReference type="PROSITE" id="PS50011">
    <property type="entry name" value="PROTEIN_KINASE_DOM"/>
    <property type="match status" value="1"/>
</dbReference>
<dbReference type="Gene3D" id="3.30.200.20">
    <property type="entry name" value="Phosphorylase Kinase, domain 1"/>
    <property type="match status" value="1"/>
</dbReference>
<evidence type="ECO:0000256" key="6">
    <source>
        <dbReference type="ARBA" id="ARBA00022840"/>
    </source>
</evidence>
<dbReference type="Gene3D" id="1.10.510.10">
    <property type="entry name" value="Transferase(Phosphotransferase) domain 1"/>
    <property type="match status" value="1"/>
</dbReference>
<evidence type="ECO:0000256" key="8">
    <source>
        <dbReference type="SAM" id="MobiDB-lite"/>
    </source>
</evidence>
<dbReference type="GO" id="GO:0005524">
    <property type="term" value="F:ATP binding"/>
    <property type="evidence" value="ECO:0007669"/>
    <property type="project" value="UniProtKB-UniRule"/>
</dbReference>
<evidence type="ECO:0000313" key="10">
    <source>
        <dbReference type="EMBL" id="KFE71882.1"/>
    </source>
</evidence>
<dbReference type="GO" id="GO:0035438">
    <property type="term" value="F:cyclic-di-GMP binding"/>
    <property type="evidence" value="ECO:0007669"/>
    <property type="project" value="InterPro"/>
</dbReference>
<comment type="caution">
    <text evidence="10">The sequence shown here is derived from an EMBL/GenBank/DDBJ whole genome shotgun (WGS) entry which is preliminary data.</text>
</comment>
<dbReference type="InterPro" id="IPR000719">
    <property type="entry name" value="Prot_kinase_dom"/>
</dbReference>
<dbReference type="Pfam" id="PF07238">
    <property type="entry name" value="PilZ"/>
    <property type="match status" value="1"/>
</dbReference>
<reference evidence="10 11" key="1">
    <citation type="submission" date="2014-04" db="EMBL/GenBank/DDBJ databases">
        <title>Genome assembly of Hyalangium minutum DSM 14724.</title>
        <authorList>
            <person name="Sharma G."/>
            <person name="Subramanian S."/>
        </authorList>
    </citation>
    <scope>NUCLEOTIDE SEQUENCE [LARGE SCALE GENOMIC DNA]</scope>
    <source>
        <strain evidence="10 11">DSM 14724</strain>
    </source>
</reference>
<dbReference type="AlphaFoldDB" id="A0A085WW19"/>
<evidence type="ECO:0000256" key="7">
    <source>
        <dbReference type="PROSITE-ProRule" id="PRU10141"/>
    </source>
</evidence>
<sequence>MSPTNLRPDAKSPEQWWAPPETSPEGQPGSPPKVPTPVTEKKDPLIGTVVGSFRLIRKLGGGGMGTVYLGEHTLIGSKVAVKFLHEHFASNEALVQRFLAEARSVNLIGHENIINIFDMSLLPPRRHYLVMEYLEGSPLSSMTGSPQPPSVIVPILTQVCDALQAAHLNGVVHRDLKPENIFLVRHDRTPHFVKVLDFGIAKLLDGAHSPGQTSMGTIIGTPEYMAPEQWAGKGVDGRTDLYALGIISYELLTGRTPFPKGGLGSLLHAHLQELPPAPHELTPSVPLPLSQLVMRAMAKRPEDRFRTAAEMRTALEQALAGQAPAPLPSLATPAPAPVPAATPPSLPLDTAMAIPATAPAPPRRPASPPPLEAFAKGVLTPGSEPLRMSCTDLSRAGAFLCTEGSLPPLRSRVALTLEVRGQNLPCTGEVVRHVTPAQAGSWGMRAGFAVQFINLSAEARDALSRLSQGQTAPSATPKVLSDDPQAESLLTMLQQRMNADPYVLLSLPQNATFDEVRQHGRAATSALETIAARPLSARQAKELSEMRSRIEKAADLLGHPRQRIEHDAWRANYAGVARCISSGLTATEIESLRARYLVAHPGTEARERIHAATASAWESQGSIGLALAEYEKALAADPLNLQLQQRYWNLKQRGVKPTPPPESSSKEGQDVPGLRRRR</sequence>
<keyword evidence="4 7" id="KW-0547">Nucleotide-binding</keyword>
<dbReference type="FunFam" id="1.10.510.10:FF:000021">
    <property type="entry name" value="Serine/threonine protein kinase"/>
    <property type="match status" value="1"/>
</dbReference>
<dbReference type="PROSITE" id="PS00108">
    <property type="entry name" value="PROTEIN_KINASE_ST"/>
    <property type="match status" value="1"/>
</dbReference>
<evidence type="ECO:0000256" key="4">
    <source>
        <dbReference type="ARBA" id="ARBA00022741"/>
    </source>
</evidence>
<dbReference type="InterPro" id="IPR011009">
    <property type="entry name" value="Kinase-like_dom_sf"/>
</dbReference>
<name>A0A085WW19_9BACT</name>
<evidence type="ECO:0000259" key="9">
    <source>
        <dbReference type="PROSITE" id="PS50011"/>
    </source>
</evidence>
<dbReference type="PROSITE" id="PS00107">
    <property type="entry name" value="PROTEIN_KINASE_ATP"/>
    <property type="match status" value="1"/>
</dbReference>
<organism evidence="10 11">
    <name type="scientific">Hyalangium minutum</name>
    <dbReference type="NCBI Taxonomy" id="394096"/>
    <lineage>
        <taxon>Bacteria</taxon>
        <taxon>Pseudomonadati</taxon>
        <taxon>Myxococcota</taxon>
        <taxon>Myxococcia</taxon>
        <taxon>Myxococcales</taxon>
        <taxon>Cystobacterineae</taxon>
        <taxon>Archangiaceae</taxon>
        <taxon>Hyalangium</taxon>
    </lineage>
</organism>
<dbReference type="PATRIC" id="fig|394096.3.peg.141"/>
<feature type="binding site" evidence="7">
    <location>
        <position position="82"/>
    </location>
    <ligand>
        <name>ATP</name>
        <dbReference type="ChEBI" id="CHEBI:30616"/>
    </ligand>
</feature>